<dbReference type="GO" id="GO:0016020">
    <property type="term" value="C:membrane"/>
    <property type="evidence" value="ECO:0007669"/>
    <property type="project" value="UniProtKB-SubCell"/>
</dbReference>
<evidence type="ECO:0000256" key="7">
    <source>
        <dbReference type="ARBA" id="ARBA00041344"/>
    </source>
</evidence>
<dbReference type="EnsemblMetazoa" id="tetur02g05930.1">
    <property type="protein sequence ID" value="tetur02g05930.1"/>
    <property type="gene ID" value="tetur02g05930"/>
</dbReference>
<sequence>MSEPSNSTLSDKPTKTLPFLDEDGVYRVKRLYREILNGEESGEAGFIWKTWYHSMIAGGIIGATIGMRPVYNDFKTRFNEYQFQSKTAYARKLADCTLSTCIRNGFKFGWRAGLLALLFSTTTINLAVYHNDIRFTDMVFSFAITGGVYTFHRGPKAMLAGATLTGLAGIPVAGLFKGLLWATDSTYAELSDKARSLYDAPYIKRMKKIQNTEQKWREASVEYIDDYKSYIYHQRRVDRFEKMGIVDESFENLKPGEARPPASFK</sequence>
<protein>
    <recommendedName>
        <fullName evidence="6">Complex I assembly factor TIMMDC1, mitochondrial</fullName>
    </recommendedName>
    <alternativeName>
        <fullName evidence="7">Translocase of inner mitochondrial membrane domain-containing protein 1</fullName>
    </alternativeName>
</protein>
<name>T1JVV4_TETUR</name>
<dbReference type="eggNOG" id="KOG4608">
    <property type="taxonomic scope" value="Eukaryota"/>
</dbReference>
<evidence type="ECO:0000256" key="8">
    <source>
        <dbReference type="SAM" id="Phobius"/>
    </source>
</evidence>
<dbReference type="OrthoDB" id="5826189at2759"/>
<keyword evidence="5 8" id="KW-0472">Membrane</keyword>
<evidence type="ECO:0000256" key="1">
    <source>
        <dbReference type="ARBA" id="ARBA00004141"/>
    </source>
</evidence>
<evidence type="ECO:0000256" key="6">
    <source>
        <dbReference type="ARBA" id="ARBA00040778"/>
    </source>
</evidence>
<evidence type="ECO:0000256" key="3">
    <source>
        <dbReference type="ARBA" id="ARBA00022692"/>
    </source>
</evidence>
<evidence type="ECO:0000256" key="5">
    <source>
        <dbReference type="ARBA" id="ARBA00023136"/>
    </source>
</evidence>
<dbReference type="STRING" id="32264.T1JVV4"/>
<reference evidence="10" key="1">
    <citation type="submission" date="2011-08" db="EMBL/GenBank/DDBJ databases">
        <authorList>
            <person name="Rombauts S."/>
        </authorList>
    </citation>
    <scope>NUCLEOTIDE SEQUENCE</scope>
    <source>
        <strain evidence="10">London</strain>
    </source>
</reference>
<dbReference type="InterPro" id="IPR055299">
    <property type="entry name" value="TIMMDC1"/>
</dbReference>
<dbReference type="Pfam" id="PF02466">
    <property type="entry name" value="Tim17"/>
    <property type="match status" value="1"/>
</dbReference>
<comment type="similarity">
    <text evidence="2">Belongs to the Tim17/Tim22/Tim23 family.</text>
</comment>
<evidence type="ECO:0000256" key="2">
    <source>
        <dbReference type="ARBA" id="ARBA00008444"/>
    </source>
</evidence>
<gene>
    <name evidence="9" type="primary">107371847</name>
</gene>
<evidence type="ECO:0000313" key="10">
    <source>
        <dbReference type="Proteomes" id="UP000015104"/>
    </source>
</evidence>
<dbReference type="KEGG" id="tut:107371847"/>
<keyword evidence="3 8" id="KW-0812">Transmembrane</keyword>
<reference evidence="9" key="2">
    <citation type="submission" date="2015-06" db="UniProtKB">
        <authorList>
            <consortium name="EnsemblMetazoa"/>
        </authorList>
    </citation>
    <scope>IDENTIFICATION</scope>
</reference>
<dbReference type="PANTHER" id="PTHR13002">
    <property type="entry name" value="C3ORF1 PROTEIN-RELATED"/>
    <property type="match status" value="1"/>
</dbReference>
<keyword evidence="10" id="KW-1185">Reference proteome</keyword>
<keyword evidence="4 8" id="KW-1133">Transmembrane helix</keyword>
<comment type="subcellular location">
    <subcellularLocation>
        <location evidence="1">Membrane</location>
        <topology evidence="1">Multi-pass membrane protein</topology>
    </subcellularLocation>
</comment>
<dbReference type="EMBL" id="CAEY01000797">
    <property type="status" value="NOT_ANNOTATED_CDS"/>
    <property type="molecule type" value="Genomic_DNA"/>
</dbReference>
<feature type="transmembrane region" description="Helical" evidence="8">
    <location>
        <begin position="159"/>
        <end position="182"/>
    </location>
</feature>
<evidence type="ECO:0000313" key="9">
    <source>
        <dbReference type="EnsemblMetazoa" id="tetur02g05930.1"/>
    </source>
</evidence>
<accession>T1JVV4</accession>
<dbReference type="HOGENOM" id="CLU_1050976_0_0_1"/>
<proteinExistence type="inferred from homology"/>
<feature type="transmembrane region" description="Helical" evidence="8">
    <location>
        <begin position="51"/>
        <end position="71"/>
    </location>
</feature>
<evidence type="ECO:0000256" key="4">
    <source>
        <dbReference type="ARBA" id="ARBA00022989"/>
    </source>
</evidence>
<dbReference type="OMA" id="HRGPKAM"/>
<dbReference type="AlphaFoldDB" id="T1JVV4"/>
<dbReference type="GO" id="GO:0005739">
    <property type="term" value="C:mitochondrion"/>
    <property type="evidence" value="ECO:0007669"/>
    <property type="project" value="TreeGrafter"/>
</dbReference>
<dbReference type="GO" id="GO:0032981">
    <property type="term" value="P:mitochondrial respiratory chain complex I assembly"/>
    <property type="evidence" value="ECO:0007669"/>
    <property type="project" value="InterPro"/>
</dbReference>
<feature type="transmembrane region" description="Helical" evidence="8">
    <location>
        <begin position="108"/>
        <end position="129"/>
    </location>
</feature>
<organism evidence="9 10">
    <name type="scientific">Tetranychus urticae</name>
    <name type="common">Two-spotted spider mite</name>
    <dbReference type="NCBI Taxonomy" id="32264"/>
    <lineage>
        <taxon>Eukaryota</taxon>
        <taxon>Metazoa</taxon>
        <taxon>Ecdysozoa</taxon>
        <taxon>Arthropoda</taxon>
        <taxon>Chelicerata</taxon>
        <taxon>Arachnida</taxon>
        <taxon>Acari</taxon>
        <taxon>Acariformes</taxon>
        <taxon>Trombidiformes</taxon>
        <taxon>Prostigmata</taxon>
        <taxon>Eleutherengona</taxon>
        <taxon>Raphignathae</taxon>
        <taxon>Tetranychoidea</taxon>
        <taxon>Tetranychidae</taxon>
        <taxon>Tetranychus</taxon>
    </lineage>
</organism>
<dbReference type="PANTHER" id="PTHR13002:SF1">
    <property type="entry name" value="COMPLEX I ASSEMBLY FACTOR TIMMDC1, MITOCHONDRIAL"/>
    <property type="match status" value="1"/>
</dbReference>
<dbReference type="Proteomes" id="UP000015104">
    <property type="component" value="Unassembled WGS sequence"/>
</dbReference>